<sequence length="104" mass="11766">MAAIEIVARLILRQNNRSDELNGACYAQREVKKYCNTCRQFMCTSVVGTPWTVTFHQRKKLATARDTTRTGTNIERFADNSAEAVLLISMAGRRDNVQINRQSA</sequence>
<protein>
    <submittedName>
        <fullName evidence="1">Uncharacterized protein</fullName>
    </submittedName>
</protein>
<reference evidence="1" key="1">
    <citation type="submission" date="2015-04" db="EMBL/GenBank/DDBJ databases">
        <title>The genome sequence of the plant pathogenic Rhizarian Plasmodiophora brassicae reveals insights in its biotrophic life cycle and the origin of chitin synthesis.</title>
        <authorList>
            <person name="Schwelm A."/>
            <person name="Fogelqvist J."/>
            <person name="Knaust A."/>
            <person name="Julke S."/>
            <person name="Lilja T."/>
            <person name="Dhandapani V."/>
            <person name="Bonilla-Rosso G."/>
            <person name="Karlsson M."/>
            <person name="Shevchenko A."/>
            <person name="Choi S.R."/>
            <person name="Kim H.G."/>
            <person name="Park J.Y."/>
            <person name="Lim Y.P."/>
            <person name="Ludwig-Muller J."/>
            <person name="Dixelius C."/>
        </authorList>
    </citation>
    <scope>NUCLEOTIDE SEQUENCE</scope>
    <source>
        <tissue evidence="1">Potato root galls</tissue>
    </source>
</reference>
<accession>A0A0H5QH90</accession>
<feature type="non-terminal residue" evidence="1">
    <location>
        <position position="104"/>
    </location>
</feature>
<organism evidence="1">
    <name type="scientific">Spongospora subterranea</name>
    <dbReference type="NCBI Taxonomy" id="70186"/>
    <lineage>
        <taxon>Eukaryota</taxon>
        <taxon>Sar</taxon>
        <taxon>Rhizaria</taxon>
        <taxon>Endomyxa</taxon>
        <taxon>Phytomyxea</taxon>
        <taxon>Plasmodiophorida</taxon>
        <taxon>Plasmodiophoridae</taxon>
        <taxon>Spongospora</taxon>
    </lineage>
</organism>
<dbReference type="AlphaFoldDB" id="A0A0H5QH90"/>
<proteinExistence type="predicted"/>
<dbReference type="EMBL" id="HACM01000264">
    <property type="protein sequence ID" value="CRZ00706.1"/>
    <property type="molecule type" value="Transcribed_RNA"/>
</dbReference>
<evidence type="ECO:0000313" key="1">
    <source>
        <dbReference type="EMBL" id="CRZ00706.1"/>
    </source>
</evidence>
<name>A0A0H5QH90_9EUKA</name>